<evidence type="ECO:0000313" key="2">
    <source>
        <dbReference type="EMBL" id="AHK63265.1"/>
    </source>
</evidence>
<organism evidence="2 3">
    <name type="scientific">Chlamydia avium 10DC88</name>
    <dbReference type="NCBI Taxonomy" id="1229831"/>
    <lineage>
        <taxon>Bacteria</taxon>
        <taxon>Pseudomonadati</taxon>
        <taxon>Chlamydiota</taxon>
        <taxon>Chlamydiia</taxon>
        <taxon>Chlamydiales</taxon>
        <taxon>Chlamydiaceae</taxon>
        <taxon>Chlamydia/Chlamydophila group</taxon>
        <taxon>Chlamydia</taxon>
    </lineage>
</organism>
<keyword evidence="1" id="KW-0472">Membrane</keyword>
<sequence length="90" mass="9376">MGFGGISSDKLYNKHVYVNICRVFAALLAIITGLGALICGIGVCTAATFSAMGIAGVASIILSLVLISLAIFWSYGVFLSFRGNITLIKS</sequence>
<proteinExistence type="predicted"/>
<dbReference type="PATRIC" id="fig|1229831.3.peg.404"/>
<accession>W8JGG8</accession>
<dbReference type="AlphaFoldDB" id="W8JGG8"/>
<gene>
    <name evidence="2" type="ORF">M832_04000</name>
</gene>
<dbReference type="Proteomes" id="UP000019433">
    <property type="component" value="Chromosome"/>
</dbReference>
<dbReference type="KEGG" id="cav:M832_04000"/>
<evidence type="ECO:0000256" key="1">
    <source>
        <dbReference type="SAM" id="Phobius"/>
    </source>
</evidence>
<feature type="transmembrane region" description="Helical" evidence="1">
    <location>
        <begin position="20"/>
        <end position="48"/>
    </location>
</feature>
<reference evidence="2 3" key="1">
    <citation type="journal article" date="2014" name="Syst. Appl. Microbiol.">
        <title>Evidence for the existence of two new members of the family Chlamydiaceae and proposal of Chlamydia avium sp. nov. and Chlamydia gallinacea sp. nov.</title>
        <authorList>
            <person name="Sachse K."/>
            <person name="Laroucau K."/>
            <person name="Riege K."/>
            <person name="Wehner S."/>
            <person name="Dilcher M."/>
            <person name="Creasy H.H."/>
            <person name="Weidmann M."/>
            <person name="Myers G."/>
            <person name="Vorimore F."/>
            <person name="Vicari N."/>
            <person name="Magnino S."/>
            <person name="Liebler-Tenorio E."/>
            <person name="Ruettger A."/>
            <person name="Bavoil P.M."/>
            <person name="Hufert F.T."/>
            <person name="Rossello-Mora R."/>
            <person name="Marz M."/>
        </authorList>
    </citation>
    <scope>NUCLEOTIDE SEQUENCE [LARGE SCALE GENOMIC DNA]</scope>
    <source>
        <strain evidence="2 3">10DC88</strain>
    </source>
</reference>
<dbReference type="HOGENOM" id="CLU_158478_0_0_0"/>
<name>W8JGG8_9CHLA</name>
<keyword evidence="1" id="KW-1133">Transmembrane helix</keyword>
<dbReference type="RefSeq" id="WP_081750421.1">
    <property type="nucleotide sequence ID" value="NZ_CP006571.1"/>
</dbReference>
<protein>
    <submittedName>
        <fullName evidence="2">Membrane protein</fullName>
    </submittedName>
</protein>
<dbReference type="EMBL" id="CP006571">
    <property type="protein sequence ID" value="AHK63265.1"/>
    <property type="molecule type" value="Genomic_DNA"/>
</dbReference>
<dbReference type="STRING" id="1229831.M832_04000"/>
<evidence type="ECO:0000313" key="3">
    <source>
        <dbReference type="Proteomes" id="UP000019433"/>
    </source>
</evidence>
<feature type="transmembrane region" description="Helical" evidence="1">
    <location>
        <begin position="54"/>
        <end position="81"/>
    </location>
</feature>
<keyword evidence="1" id="KW-0812">Transmembrane</keyword>